<proteinExistence type="predicted"/>
<name>A0A0F8WMU8_9ZZZZ</name>
<reference evidence="1" key="1">
    <citation type="journal article" date="2015" name="Nature">
        <title>Complex archaea that bridge the gap between prokaryotes and eukaryotes.</title>
        <authorList>
            <person name="Spang A."/>
            <person name="Saw J.H."/>
            <person name="Jorgensen S.L."/>
            <person name="Zaremba-Niedzwiedzka K."/>
            <person name="Martijn J."/>
            <person name="Lind A.E."/>
            <person name="van Eijk R."/>
            <person name="Schleper C."/>
            <person name="Guy L."/>
            <person name="Ettema T.J."/>
        </authorList>
    </citation>
    <scope>NUCLEOTIDE SEQUENCE</scope>
</reference>
<protein>
    <submittedName>
        <fullName evidence="1">Uncharacterized protein</fullName>
    </submittedName>
</protein>
<dbReference type="EMBL" id="LAZR01064097">
    <property type="protein sequence ID" value="KKK58202.1"/>
    <property type="molecule type" value="Genomic_DNA"/>
</dbReference>
<feature type="non-terminal residue" evidence="1">
    <location>
        <position position="1"/>
    </location>
</feature>
<organism evidence="1">
    <name type="scientific">marine sediment metagenome</name>
    <dbReference type="NCBI Taxonomy" id="412755"/>
    <lineage>
        <taxon>unclassified sequences</taxon>
        <taxon>metagenomes</taxon>
        <taxon>ecological metagenomes</taxon>
    </lineage>
</organism>
<dbReference type="AlphaFoldDB" id="A0A0F8WMU8"/>
<sequence>PHTYLGRSFRHAMLQSIYQIYQSGHWLNKPGHTGTLSTDVSEEDSKDMANIVQSGATQIVIGKKSAEGIVSGFIAEGLNMK</sequence>
<comment type="caution">
    <text evidence="1">The sequence shown here is derived from an EMBL/GenBank/DDBJ whole genome shotgun (WGS) entry which is preliminary data.</text>
</comment>
<accession>A0A0F8WMU8</accession>
<evidence type="ECO:0000313" key="1">
    <source>
        <dbReference type="EMBL" id="KKK58202.1"/>
    </source>
</evidence>
<gene>
    <name evidence="1" type="ORF">LCGC14_3046800</name>
</gene>